<organism evidence="1 2">
    <name type="scientific">Streptococcus intermedius</name>
    <dbReference type="NCBI Taxonomy" id="1338"/>
    <lineage>
        <taxon>Bacteria</taxon>
        <taxon>Bacillati</taxon>
        <taxon>Bacillota</taxon>
        <taxon>Bacilli</taxon>
        <taxon>Lactobacillales</taxon>
        <taxon>Streptococcaceae</taxon>
        <taxon>Streptococcus</taxon>
        <taxon>Streptococcus anginosus group</taxon>
    </lineage>
</organism>
<evidence type="ECO:0000313" key="1">
    <source>
        <dbReference type="EMBL" id="BAW16416.1"/>
    </source>
</evidence>
<sequence length="42" mass="5226">MFTEFLKLFFNRFKTQQLLLSFLVRQRKQKLSIFCKKDEILV</sequence>
<gene>
    <name evidence="1" type="ORF">SITYG_04300</name>
</gene>
<dbReference type="AlphaFoldDB" id="A0AAD1C7H3"/>
<dbReference type="Proteomes" id="UP000217792">
    <property type="component" value="Chromosome"/>
</dbReference>
<dbReference type="EMBL" id="AP014880">
    <property type="protein sequence ID" value="BAW16416.1"/>
    <property type="molecule type" value="Genomic_DNA"/>
</dbReference>
<evidence type="ECO:0000313" key="2">
    <source>
        <dbReference type="Proteomes" id="UP000217792"/>
    </source>
</evidence>
<name>A0AAD1C7H3_STRIT</name>
<reference evidence="1 2" key="1">
    <citation type="journal article" date="2017" name="Infect. Immun.">
        <title>Characterization of the Pathogenicity of Streptococcus intermedius TYG1620 Isolated from a Human Brain Abscess Based on the Complete Genome Sequence with Transcriptome Analysis and Transposon Mutagenesis in a Murine Subcutaneous Abscess Model.</title>
        <authorList>
            <person name="Hasegawa N."/>
            <person name="Sekizuka T."/>
            <person name="Sugi Y."/>
            <person name="Kawakami N."/>
            <person name="Ogasawara Y."/>
            <person name="Kato K."/>
            <person name="Yamashita A."/>
            <person name="Takeuchi F."/>
            <person name="Kuroda M."/>
        </authorList>
    </citation>
    <scope>NUCLEOTIDE SEQUENCE [LARGE SCALE GENOMIC DNA]</scope>
    <source>
        <strain evidence="1 2">TYG1620</strain>
    </source>
</reference>
<protein>
    <submittedName>
        <fullName evidence="1">Uncharacterized protein</fullName>
    </submittedName>
</protein>
<accession>A0AAD1C7H3</accession>
<proteinExistence type="predicted"/>